<dbReference type="RefSeq" id="WP_164508796.1">
    <property type="nucleotide sequence ID" value="NZ_RHNY01000026.1"/>
</dbReference>
<evidence type="ECO:0000313" key="6">
    <source>
        <dbReference type="Proteomes" id="UP001596254"/>
    </source>
</evidence>
<comment type="caution">
    <text evidence="5">The sequence shown here is derived from an EMBL/GenBank/DDBJ whole genome shotgun (WGS) entry which is preliminary data.</text>
</comment>
<keyword evidence="2" id="KW-0732">Signal</keyword>
<keyword evidence="1" id="KW-0472">Membrane</keyword>
<evidence type="ECO:0000256" key="2">
    <source>
        <dbReference type="SAM" id="SignalP"/>
    </source>
</evidence>
<dbReference type="Pfam" id="PF06030">
    <property type="entry name" value="WxLIP_PGBD"/>
    <property type="match status" value="1"/>
</dbReference>
<keyword evidence="6" id="KW-1185">Reference proteome</keyword>
<dbReference type="InterPro" id="IPR021759">
    <property type="entry name" value="WxLIP_HBD"/>
</dbReference>
<proteinExistence type="predicted"/>
<dbReference type="Pfam" id="PF11797">
    <property type="entry name" value="WxLIP_HBD"/>
    <property type="match status" value="1"/>
</dbReference>
<evidence type="ECO:0000259" key="3">
    <source>
        <dbReference type="Pfam" id="PF06030"/>
    </source>
</evidence>
<sequence length="334" mass="37662">MKKASKLVFITIFSLILSLLLTSHVAQAQTTPFAVKVVGQNQQSIVQRKVNPGQSIKIKLLLSNNSSKNQHISVTSHTAFTGDAGIIQYNLKNPGKRYFGNVDFNRLLTGPQRITLNAHEKTTKMYTLTSPNNHFKGTILGGIYVSQLVNQQSKGNGSSKKQAYVGYTNILAYQIPIVLRQSNRIVHTKLKLKKVVCQVNNSTPVVLARIANITPTVFSRLELKTKIINQRNKKVVFQSNQKDISMAPLSYFDDHLILNKGLSAGNYILSINAQSGKRHWLFRKMFKINTKVAQATQTKNYRHHPDYVWAVIILGVAILIFMLTFVYRLGKRQR</sequence>
<name>A0ABW1SS96_9LACO</name>
<dbReference type="InterPro" id="IPR010317">
    <property type="entry name" value="WxLIP_PGBD"/>
</dbReference>
<feature type="domain" description="WxL Interacting Protein peptidoglycan binding" evidence="3">
    <location>
        <begin position="49"/>
        <end position="146"/>
    </location>
</feature>
<dbReference type="Proteomes" id="UP001596254">
    <property type="component" value="Unassembled WGS sequence"/>
</dbReference>
<evidence type="ECO:0000259" key="4">
    <source>
        <dbReference type="Pfam" id="PF11797"/>
    </source>
</evidence>
<dbReference type="EMBL" id="JBHSSK010000019">
    <property type="protein sequence ID" value="MFC6207042.1"/>
    <property type="molecule type" value="Genomic_DNA"/>
</dbReference>
<accession>A0ABW1SS96</accession>
<keyword evidence="1" id="KW-1133">Transmembrane helix</keyword>
<reference evidence="6" key="1">
    <citation type="journal article" date="2019" name="Int. J. Syst. Evol. Microbiol.">
        <title>The Global Catalogue of Microorganisms (GCM) 10K type strain sequencing project: providing services to taxonomists for standard genome sequencing and annotation.</title>
        <authorList>
            <consortium name="The Broad Institute Genomics Platform"/>
            <consortium name="The Broad Institute Genome Sequencing Center for Infectious Disease"/>
            <person name="Wu L."/>
            <person name="Ma J."/>
        </authorList>
    </citation>
    <scope>NUCLEOTIDE SEQUENCE [LARGE SCALE GENOMIC DNA]</scope>
    <source>
        <strain evidence="6">CCM 8905</strain>
    </source>
</reference>
<evidence type="ECO:0000313" key="5">
    <source>
        <dbReference type="EMBL" id="MFC6207042.1"/>
    </source>
</evidence>
<gene>
    <name evidence="5" type="ORF">ACFP1G_06055</name>
</gene>
<protein>
    <submittedName>
        <fullName evidence="5">WxL protein host-binding domain-containing protein</fullName>
    </submittedName>
</protein>
<organism evidence="5 6">
    <name type="scientific">Levilactobacillus tongjiangensis</name>
    <dbReference type="NCBI Taxonomy" id="2486023"/>
    <lineage>
        <taxon>Bacteria</taxon>
        <taxon>Bacillati</taxon>
        <taxon>Bacillota</taxon>
        <taxon>Bacilli</taxon>
        <taxon>Lactobacillales</taxon>
        <taxon>Lactobacillaceae</taxon>
        <taxon>Levilactobacillus</taxon>
    </lineage>
</organism>
<feature type="transmembrane region" description="Helical" evidence="1">
    <location>
        <begin position="307"/>
        <end position="327"/>
    </location>
</feature>
<feature type="signal peptide" evidence="2">
    <location>
        <begin position="1"/>
        <end position="28"/>
    </location>
</feature>
<feature type="chain" id="PRO_5045457341" evidence="2">
    <location>
        <begin position="29"/>
        <end position="334"/>
    </location>
</feature>
<keyword evidence="1" id="KW-0812">Transmembrane</keyword>
<feature type="domain" description="WxL Interacting Protein host binding" evidence="4">
    <location>
        <begin position="168"/>
        <end position="295"/>
    </location>
</feature>
<evidence type="ECO:0000256" key="1">
    <source>
        <dbReference type="SAM" id="Phobius"/>
    </source>
</evidence>